<gene>
    <name evidence="2" type="ORF">B1B_06640</name>
</gene>
<protein>
    <recommendedName>
        <fullName evidence="1">Min27-like integrase DNA-binding domain-containing protein</fullName>
    </recommendedName>
</protein>
<comment type="caution">
    <text evidence="2">The sequence shown here is derived from an EMBL/GenBank/DDBJ whole genome shotgun (WGS) entry which is preliminary data.</text>
</comment>
<dbReference type="AlphaFoldDB" id="T1B709"/>
<name>T1B709_9ZZZZ</name>
<sequence>MGNVRVRPETGRLYFDFHFQGVRCREHAVLPDTPANRRRMEKALERIE</sequence>
<accession>T1B709</accession>
<feature type="non-terminal residue" evidence="2">
    <location>
        <position position="48"/>
    </location>
</feature>
<dbReference type="Pfam" id="PF12167">
    <property type="entry name" value="Arm-DNA-bind_2"/>
    <property type="match status" value="1"/>
</dbReference>
<dbReference type="InterPro" id="IPR022000">
    <property type="entry name" value="Min27-like_integrase_DNA_bind"/>
</dbReference>
<feature type="domain" description="Min27-like integrase DNA-binding" evidence="1">
    <location>
        <begin position="1"/>
        <end position="48"/>
    </location>
</feature>
<reference evidence="2" key="2">
    <citation type="journal article" date="2014" name="ISME J.">
        <title>Microbial stratification in low pH oxic and suboxic macroscopic growths along an acid mine drainage.</title>
        <authorList>
            <person name="Mendez-Garcia C."/>
            <person name="Mesa V."/>
            <person name="Sprenger R.R."/>
            <person name="Richter M."/>
            <person name="Diez M.S."/>
            <person name="Solano J."/>
            <person name="Bargiela R."/>
            <person name="Golyshina O.V."/>
            <person name="Manteca A."/>
            <person name="Ramos J.L."/>
            <person name="Gallego J.R."/>
            <person name="Llorente I."/>
            <person name="Martins Dos Santos V.A."/>
            <person name="Jensen O.N."/>
            <person name="Pelaez A.I."/>
            <person name="Sanchez J."/>
            <person name="Ferrer M."/>
        </authorList>
    </citation>
    <scope>NUCLEOTIDE SEQUENCE</scope>
</reference>
<proteinExistence type="predicted"/>
<reference evidence="2" key="1">
    <citation type="submission" date="2013-08" db="EMBL/GenBank/DDBJ databases">
        <authorList>
            <person name="Mendez C."/>
            <person name="Richter M."/>
            <person name="Ferrer M."/>
            <person name="Sanchez J."/>
        </authorList>
    </citation>
    <scope>NUCLEOTIDE SEQUENCE</scope>
</reference>
<organism evidence="2">
    <name type="scientific">mine drainage metagenome</name>
    <dbReference type="NCBI Taxonomy" id="410659"/>
    <lineage>
        <taxon>unclassified sequences</taxon>
        <taxon>metagenomes</taxon>
        <taxon>ecological metagenomes</taxon>
    </lineage>
</organism>
<evidence type="ECO:0000313" key="2">
    <source>
        <dbReference type="EMBL" id="EQD64258.1"/>
    </source>
</evidence>
<dbReference type="EMBL" id="AUZY01004207">
    <property type="protein sequence ID" value="EQD64258.1"/>
    <property type="molecule type" value="Genomic_DNA"/>
</dbReference>
<evidence type="ECO:0000259" key="1">
    <source>
        <dbReference type="Pfam" id="PF12167"/>
    </source>
</evidence>